<keyword evidence="3" id="KW-1185">Reference proteome</keyword>
<comment type="caution">
    <text evidence="2">The sequence shown here is derived from an EMBL/GenBank/DDBJ whole genome shotgun (WGS) entry which is preliminary data.</text>
</comment>
<accession>A0ABU8D307</accession>
<reference evidence="2 3" key="1">
    <citation type="submission" date="2024-02" db="EMBL/GenBank/DDBJ databases">
        <title>Lysobacter Genome Sequencing and Mining.</title>
        <authorList>
            <person name="Bierman J."/>
            <person name="Walker M.C."/>
        </authorList>
    </citation>
    <scope>NUCLEOTIDE SEQUENCE [LARGE SCALE GENOMIC DNA]</scope>
    <source>
        <strain evidence="2 3">PB6250</strain>
    </source>
</reference>
<feature type="transmembrane region" description="Helical" evidence="1">
    <location>
        <begin position="36"/>
        <end position="58"/>
    </location>
</feature>
<feature type="transmembrane region" description="Helical" evidence="1">
    <location>
        <begin position="591"/>
        <end position="608"/>
    </location>
</feature>
<organism evidence="2 3">
    <name type="scientific">Lysobacter firmicutimachus</name>
    <dbReference type="NCBI Taxonomy" id="1792846"/>
    <lineage>
        <taxon>Bacteria</taxon>
        <taxon>Pseudomonadati</taxon>
        <taxon>Pseudomonadota</taxon>
        <taxon>Gammaproteobacteria</taxon>
        <taxon>Lysobacterales</taxon>
        <taxon>Lysobacteraceae</taxon>
        <taxon>Lysobacter</taxon>
    </lineage>
</organism>
<dbReference type="Proteomes" id="UP001387215">
    <property type="component" value="Unassembled WGS sequence"/>
</dbReference>
<evidence type="ECO:0000313" key="3">
    <source>
        <dbReference type="Proteomes" id="UP001387215"/>
    </source>
</evidence>
<sequence length="624" mass="66510">MTPGLLTAVVLALASFAGMLRLLWRQYRAEPPHRARAWRLGLLLLAQPLCAALLHLTLFPPPLRTPQAELTVLTAAAAPGAFAADTARVSLPEAPAGLSGERAPDLATALRRHPQVRRLRVIGAGLEARDREAAQGLALSFVPASQPRGLLEWWPPQRAGLGNAFVLHGRAHDLAGGSAELLDPAGQRIDRVELGRDGGFRLEGLARAAGPVEFALRLRDARGTAVETLSLPLTVVAPPTPRVWLLAGAPNPESKYLRRWAEDAGVRLHTQVALGAGLQIGDAPLPIDAATLAGFDLLLIDERAWDGLSDASRAAVSAAARDGLGVLLRATGPLSARTRAQWRGLGLALGGGADALPARWPAQPRDEAAVRARLGPGSADAPRRADQAPGEAPLLSRRALALPADAQIWLRAADGAALAAWRPYGRGRVAVWTLSDSFRLVLAGRDELHAQLWSEALATVARAGAEDAPVRDEASPLDPFRQYRRSALCGLGDSARVMQPDGRVAALPIDPAAGARRCAGFWPQHPGWHLLIDDERRVPFVVRAQDEAPGLRANELRQGTWALVRSTPATTVADAAPPRWFAPAASARMPAWPWFLAWLAAAAALWWFERSRLGRRNTASAGAA</sequence>
<keyword evidence="1" id="KW-0472">Membrane</keyword>
<dbReference type="RefSeq" id="WP_336131885.1">
    <property type="nucleotide sequence ID" value="NZ_JBANDL010000002.1"/>
</dbReference>
<keyword evidence="1" id="KW-1133">Transmembrane helix</keyword>
<evidence type="ECO:0000256" key="1">
    <source>
        <dbReference type="SAM" id="Phobius"/>
    </source>
</evidence>
<feature type="transmembrane region" description="Helical" evidence="1">
    <location>
        <begin position="6"/>
        <end position="24"/>
    </location>
</feature>
<evidence type="ECO:0000313" key="2">
    <source>
        <dbReference type="EMBL" id="MEI2455394.1"/>
    </source>
</evidence>
<dbReference type="InterPro" id="IPR029062">
    <property type="entry name" value="Class_I_gatase-like"/>
</dbReference>
<name>A0ABU8D307_9GAMM</name>
<keyword evidence="1" id="KW-0812">Transmembrane</keyword>
<dbReference type="EMBL" id="JBANDL010000002">
    <property type="protein sequence ID" value="MEI2455394.1"/>
    <property type="molecule type" value="Genomic_DNA"/>
</dbReference>
<proteinExistence type="predicted"/>
<dbReference type="Gene3D" id="3.40.50.880">
    <property type="match status" value="1"/>
</dbReference>
<dbReference type="SUPFAM" id="SSF52317">
    <property type="entry name" value="Class I glutamine amidotransferase-like"/>
    <property type="match status" value="1"/>
</dbReference>
<protein>
    <submittedName>
        <fullName evidence="2">Carboxypeptidase regulatory-like domain-containing protein</fullName>
    </submittedName>
</protein>
<gene>
    <name evidence="2" type="ORF">V2J18_11955</name>
</gene>